<dbReference type="Proteomes" id="UP000823634">
    <property type="component" value="Unassembled WGS sequence"/>
</dbReference>
<feature type="transmembrane region" description="Helical" evidence="9">
    <location>
        <begin position="172"/>
        <end position="190"/>
    </location>
</feature>
<feature type="region of interest" description="Disordered" evidence="12">
    <location>
        <begin position="196"/>
        <end position="234"/>
    </location>
</feature>
<dbReference type="GO" id="GO:0006508">
    <property type="term" value="P:proteolysis"/>
    <property type="evidence" value="ECO:0007669"/>
    <property type="project" value="UniProtKB-KW"/>
</dbReference>
<dbReference type="HAMAP" id="MF_00161">
    <property type="entry name" value="LspA"/>
    <property type="match status" value="1"/>
</dbReference>
<dbReference type="PANTHER" id="PTHR33695">
    <property type="entry name" value="LIPOPROTEIN SIGNAL PEPTIDASE"/>
    <property type="match status" value="1"/>
</dbReference>
<comment type="catalytic activity">
    <reaction evidence="9 10">
        <text>Release of signal peptides from bacterial membrane prolipoproteins. Hydrolyzes -Xaa-Yaa-Zaa-|-(S,diacylglyceryl)Cys-, in which Xaa is hydrophobic (preferably Leu), and Yaa (Ala or Ser) and Zaa (Gly or Ala) have small, neutral side chains.</text>
        <dbReference type="EC" id="3.4.23.36"/>
    </reaction>
</comment>
<evidence type="ECO:0000256" key="5">
    <source>
        <dbReference type="ARBA" id="ARBA00022750"/>
    </source>
</evidence>
<keyword evidence="6 9" id="KW-0378">Hydrolase</keyword>
<feature type="compositionally biased region" description="Basic and acidic residues" evidence="12">
    <location>
        <begin position="196"/>
        <end position="216"/>
    </location>
</feature>
<dbReference type="InterPro" id="IPR001872">
    <property type="entry name" value="Peptidase_A8"/>
</dbReference>
<keyword evidence="2 9" id="KW-1003">Cell membrane</keyword>
<evidence type="ECO:0000256" key="10">
    <source>
        <dbReference type="RuleBase" id="RU000594"/>
    </source>
</evidence>
<dbReference type="PANTHER" id="PTHR33695:SF1">
    <property type="entry name" value="LIPOPROTEIN SIGNAL PEPTIDASE"/>
    <property type="match status" value="1"/>
</dbReference>
<dbReference type="GO" id="GO:0004190">
    <property type="term" value="F:aspartic-type endopeptidase activity"/>
    <property type="evidence" value="ECO:0007669"/>
    <property type="project" value="UniProtKB-UniRule"/>
</dbReference>
<evidence type="ECO:0000256" key="12">
    <source>
        <dbReference type="SAM" id="MobiDB-lite"/>
    </source>
</evidence>
<feature type="transmembrane region" description="Helical" evidence="9">
    <location>
        <begin position="83"/>
        <end position="102"/>
    </location>
</feature>
<dbReference type="GO" id="GO:0005886">
    <property type="term" value="C:plasma membrane"/>
    <property type="evidence" value="ECO:0007669"/>
    <property type="project" value="UniProtKB-SubCell"/>
</dbReference>
<feature type="active site" evidence="9">
    <location>
        <position position="144"/>
    </location>
</feature>
<evidence type="ECO:0000256" key="4">
    <source>
        <dbReference type="ARBA" id="ARBA00022692"/>
    </source>
</evidence>
<evidence type="ECO:0000256" key="11">
    <source>
        <dbReference type="RuleBase" id="RU004181"/>
    </source>
</evidence>
<evidence type="ECO:0000256" key="3">
    <source>
        <dbReference type="ARBA" id="ARBA00022670"/>
    </source>
</evidence>
<name>A0A9D9GWE4_9FIRM</name>
<feature type="transmembrane region" description="Helical" evidence="9">
    <location>
        <begin position="109"/>
        <end position="127"/>
    </location>
</feature>
<gene>
    <name evidence="9 13" type="primary">lspA</name>
    <name evidence="13" type="ORF">IAC61_03885</name>
</gene>
<comment type="function">
    <text evidence="9 10">This protein specifically catalyzes the removal of signal peptides from prolipoproteins.</text>
</comment>
<feature type="active site" evidence="9">
    <location>
        <position position="171"/>
    </location>
</feature>
<feature type="compositionally biased region" description="Basic and acidic residues" evidence="12">
    <location>
        <begin position="224"/>
        <end position="234"/>
    </location>
</feature>
<proteinExistence type="inferred from homology"/>
<dbReference type="PRINTS" id="PR00781">
    <property type="entry name" value="LIPOSIGPTASE"/>
</dbReference>
<keyword evidence="8 9" id="KW-0472">Membrane</keyword>
<organism evidence="13 14">
    <name type="scientific">Candidatus Alloenteromonas pullistercoris</name>
    <dbReference type="NCBI Taxonomy" id="2840785"/>
    <lineage>
        <taxon>Bacteria</taxon>
        <taxon>Bacillati</taxon>
        <taxon>Bacillota</taxon>
        <taxon>Bacillota incertae sedis</taxon>
        <taxon>Candidatus Alloenteromonas</taxon>
    </lineage>
</organism>
<evidence type="ECO:0000256" key="1">
    <source>
        <dbReference type="ARBA" id="ARBA00006139"/>
    </source>
</evidence>
<comment type="similarity">
    <text evidence="1 9 11">Belongs to the peptidase A8 family.</text>
</comment>
<evidence type="ECO:0000256" key="8">
    <source>
        <dbReference type="ARBA" id="ARBA00023136"/>
    </source>
</evidence>
<keyword evidence="4 9" id="KW-0812">Transmembrane</keyword>
<keyword evidence="5 9" id="KW-0064">Aspartyl protease</keyword>
<feature type="transmembrane region" description="Helical" evidence="9">
    <location>
        <begin position="21"/>
        <end position="43"/>
    </location>
</feature>
<accession>A0A9D9GWE4</accession>
<evidence type="ECO:0000256" key="2">
    <source>
        <dbReference type="ARBA" id="ARBA00022475"/>
    </source>
</evidence>
<comment type="pathway">
    <text evidence="9">Protein modification; lipoprotein biosynthesis (signal peptide cleavage).</text>
</comment>
<protein>
    <recommendedName>
        <fullName evidence="9">Lipoprotein signal peptidase</fullName>
        <ecNumber evidence="9">3.4.23.36</ecNumber>
    </recommendedName>
    <alternativeName>
        <fullName evidence="9">Prolipoprotein signal peptidase</fullName>
    </alternativeName>
    <alternativeName>
        <fullName evidence="9">Signal peptidase II</fullName>
        <shortName evidence="9">SPase II</shortName>
    </alternativeName>
</protein>
<dbReference type="Pfam" id="PF01252">
    <property type="entry name" value="Peptidase_A8"/>
    <property type="match status" value="1"/>
</dbReference>
<dbReference type="EC" id="3.4.23.36" evidence="9"/>
<comment type="caution">
    <text evidence="13">The sequence shown here is derived from an EMBL/GenBank/DDBJ whole genome shotgun (WGS) entry which is preliminary data.</text>
</comment>
<evidence type="ECO:0000256" key="6">
    <source>
        <dbReference type="ARBA" id="ARBA00022801"/>
    </source>
</evidence>
<reference evidence="13" key="1">
    <citation type="submission" date="2020-10" db="EMBL/GenBank/DDBJ databases">
        <authorList>
            <person name="Gilroy R."/>
        </authorList>
    </citation>
    <scope>NUCLEOTIDE SEQUENCE</scope>
    <source>
        <strain evidence="13">17113</strain>
    </source>
</reference>
<dbReference type="EMBL" id="JADINA010000025">
    <property type="protein sequence ID" value="MBO8426443.1"/>
    <property type="molecule type" value="Genomic_DNA"/>
</dbReference>
<comment type="subcellular location">
    <subcellularLocation>
        <location evidence="9">Cell membrane</location>
        <topology evidence="9">Multi-pass membrane protein</topology>
    </subcellularLocation>
</comment>
<keyword evidence="3 9" id="KW-0645">Protease</keyword>
<reference evidence="13" key="2">
    <citation type="journal article" date="2021" name="PeerJ">
        <title>Extensive microbial diversity within the chicken gut microbiome revealed by metagenomics and culture.</title>
        <authorList>
            <person name="Gilroy R."/>
            <person name="Ravi A."/>
            <person name="Getino M."/>
            <person name="Pursley I."/>
            <person name="Horton D.L."/>
            <person name="Alikhan N.F."/>
            <person name="Baker D."/>
            <person name="Gharbi K."/>
            <person name="Hall N."/>
            <person name="Watson M."/>
            <person name="Adriaenssens E.M."/>
            <person name="Foster-Nyarko E."/>
            <person name="Jarju S."/>
            <person name="Secka A."/>
            <person name="Antonio M."/>
            <person name="Oren A."/>
            <person name="Chaudhuri R.R."/>
            <person name="La Ragione R."/>
            <person name="Hildebrand F."/>
            <person name="Pallen M.J."/>
        </authorList>
    </citation>
    <scope>NUCLEOTIDE SEQUENCE</scope>
    <source>
        <strain evidence="13">17113</strain>
    </source>
</reference>
<dbReference type="AlphaFoldDB" id="A0A9D9GWE4"/>
<evidence type="ECO:0000313" key="13">
    <source>
        <dbReference type="EMBL" id="MBO8426443.1"/>
    </source>
</evidence>
<dbReference type="NCBIfam" id="TIGR00077">
    <property type="entry name" value="lspA"/>
    <property type="match status" value="1"/>
</dbReference>
<dbReference type="PROSITE" id="PS00855">
    <property type="entry name" value="SPASE_II"/>
    <property type="match status" value="1"/>
</dbReference>
<keyword evidence="7 9" id="KW-1133">Transmembrane helix</keyword>
<evidence type="ECO:0000256" key="9">
    <source>
        <dbReference type="HAMAP-Rule" id="MF_00161"/>
    </source>
</evidence>
<sequence length="234" mass="25969">MKAVFEKIKAFFWHTKTDRRALYVFLFASLGLVLLDLGSKWLVQSFATPFSPIQVIPNFFYITLSYNTGVAFGLGAGTSWGRVLNILISLFMSIAIFLYLWRKYPDMTLIAKITGILLFSGAVGNLIDRAFYWENTTGFDGVIDFLQFYLGGGPDKDQSGINPFATFNFADSYLTVGIVLLLIILVVDLISGEAKKGKEEAKSIASTNEKEAEKPDAVTQPGQEAKEEDGKEKD</sequence>
<evidence type="ECO:0000313" key="14">
    <source>
        <dbReference type="Proteomes" id="UP000823634"/>
    </source>
</evidence>
<evidence type="ECO:0000256" key="7">
    <source>
        <dbReference type="ARBA" id="ARBA00022989"/>
    </source>
</evidence>